<reference evidence="2 3" key="1">
    <citation type="submission" date="2016-10" db="EMBL/GenBank/DDBJ databases">
        <authorList>
            <person name="de Groot N.N."/>
        </authorList>
    </citation>
    <scope>NUCLEOTIDE SEQUENCE [LARGE SCALE GENOMIC DNA]</scope>
    <source>
        <strain evidence="2 3">S5-249</strain>
    </source>
</reference>
<feature type="domain" description="SnoaL-like" evidence="1">
    <location>
        <begin position="7"/>
        <end position="116"/>
    </location>
</feature>
<dbReference type="Pfam" id="PF12680">
    <property type="entry name" value="SnoaL_2"/>
    <property type="match status" value="1"/>
</dbReference>
<dbReference type="Proteomes" id="UP000198824">
    <property type="component" value="Unassembled WGS sequence"/>
</dbReference>
<dbReference type="EMBL" id="FOZG01000001">
    <property type="protein sequence ID" value="SFR90276.1"/>
    <property type="molecule type" value="Genomic_DNA"/>
</dbReference>
<dbReference type="OrthoDB" id="5737531at2"/>
<dbReference type="SUPFAM" id="SSF54427">
    <property type="entry name" value="NTF2-like"/>
    <property type="match status" value="1"/>
</dbReference>
<sequence>MSEETMRAYYAAYNAEDPAHLGALLDDHVVLTSAAGEQRGRDAYLATYAYMIGLFVDRMEPVEIAADADGATVRITDRLTAREDIPDFMGQRLAKGQTITLDLVGRYRIRDGRIAAIRIEPAG</sequence>
<gene>
    <name evidence="2" type="ORF">SAMN05192580_1712</name>
</gene>
<dbReference type="AlphaFoldDB" id="A0A1I6KGF7"/>
<dbReference type="InterPro" id="IPR037401">
    <property type="entry name" value="SnoaL-like"/>
</dbReference>
<dbReference type="Gene3D" id="3.10.450.50">
    <property type="match status" value="1"/>
</dbReference>
<evidence type="ECO:0000259" key="1">
    <source>
        <dbReference type="Pfam" id="PF12680"/>
    </source>
</evidence>
<organism evidence="2 3">
    <name type="scientific">Sphingomonas jatrophae</name>
    <dbReference type="NCBI Taxonomy" id="1166337"/>
    <lineage>
        <taxon>Bacteria</taxon>
        <taxon>Pseudomonadati</taxon>
        <taxon>Pseudomonadota</taxon>
        <taxon>Alphaproteobacteria</taxon>
        <taxon>Sphingomonadales</taxon>
        <taxon>Sphingomonadaceae</taxon>
        <taxon>Sphingomonas</taxon>
    </lineage>
</organism>
<keyword evidence="3" id="KW-1185">Reference proteome</keyword>
<dbReference type="InterPro" id="IPR032710">
    <property type="entry name" value="NTF2-like_dom_sf"/>
</dbReference>
<proteinExistence type="predicted"/>
<protein>
    <submittedName>
        <fullName evidence="2">SnoaL-like domain-containing protein</fullName>
    </submittedName>
</protein>
<dbReference type="STRING" id="1166337.SAMN05192580_1712"/>
<evidence type="ECO:0000313" key="2">
    <source>
        <dbReference type="EMBL" id="SFR90276.1"/>
    </source>
</evidence>
<dbReference type="RefSeq" id="WP_093313254.1">
    <property type="nucleotide sequence ID" value="NZ_FOZG01000001.1"/>
</dbReference>
<evidence type="ECO:0000313" key="3">
    <source>
        <dbReference type="Proteomes" id="UP000198824"/>
    </source>
</evidence>
<name>A0A1I6KGF7_9SPHN</name>
<accession>A0A1I6KGF7</accession>